<proteinExistence type="inferred from homology"/>
<keyword evidence="4" id="KW-1185">Reference proteome</keyword>
<dbReference type="InterPro" id="IPR007658">
    <property type="entry name" value="DUF594"/>
</dbReference>
<dbReference type="PANTHER" id="PTHR22835">
    <property type="entry name" value="ZINC FINGER FYVE DOMAIN CONTAINING PROTEIN"/>
    <property type="match status" value="1"/>
</dbReference>
<reference evidence="3" key="1">
    <citation type="submission" date="2020-07" db="EMBL/GenBank/DDBJ databases">
        <title>Genome sequence and genetic diversity analysis of an under-domesticated orphan crop, white fonio (Digitaria exilis).</title>
        <authorList>
            <person name="Bennetzen J.L."/>
            <person name="Chen S."/>
            <person name="Ma X."/>
            <person name="Wang X."/>
            <person name="Yssel A.E.J."/>
            <person name="Chaluvadi S.R."/>
            <person name="Johnson M."/>
            <person name="Gangashetty P."/>
            <person name="Hamidou F."/>
            <person name="Sanogo M.D."/>
            <person name="Zwaenepoel A."/>
            <person name="Wallace J."/>
            <person name="Van De Peer Y."/>
            <person name="Van Deynze A."/>
        </authorList>
    </citation>
    <scope>NUCLEOTIDE SEQUENCE</scope>
    <source>
        <tissue evidence="3">Leaves</tissue>
    </source>
</reference>
<dbReference type="InterPro" id="IPR036514">
    <property type="entry name" value="SGNH_hydro_sf"/>
</dbReference>
<dbReference type="AlphaFoldDB" id="A0A835FSF4"/>
<dbReference type="OrthoDB" id="1600564at2759"/>
<dbReference type="Proteomes" id="UP000636709">
    <property type="component" value="Unassembled WGS sequence"/>
</dbReference>
<sequence>MGCPQLPTIFLPSLLKTPPLFFVLSHHTEDRGEEGSVGACLGYGDLTGAPGSPVVPGRRVGRYYNAIFSFGDSFSDTGNFVIINSGKLPTMPKFPPPYARCSNGRLVIDFLAEAFGIPLLPPSANKGTNFSQGANFAVMGATALDLKYFKDNNVWSIPPFNTSMNVAAPMVRRNQANHLLRPGRVPRLFGGNDYSFAWKAEWSLDKVKTMVPAVVASLVRGVERLLDEGARHVRRAGEPPRWVHPHHAHHVPVRGSKYNSVALYHNAMLRIALDKLQRRRPEARLVYADYYTPYIQFARTPHLYGYNSRERGEREAEECESTSVQNRDQAVTGGRLYGRWFPGQSQGWCRAAAAERESSGGDLSGVAVATAVCVACGEAVWSPSPARPWSLRLWLDWILRRDRRGALASRPFLLRCCWRWATARDLSLPIDRAGPAIVDGCVCQVRNIGVIDLNLLVPYTQPVSVRPVHSVAPSAPAAAAAVLQLQHERVVRPAPGRRRARTRTRNVSWDGIHLTEAPYRFIANTWLKGPYAHPPLATVVREDMDKSLRASRPRACVTKHTSSTKQRTYAATKGVGDDAMQAKPSFSIGAGPVGLAVVGQQLGNARAGGRSRRLGWGLGFAVRSRQPSREHPSRHVCAPAWAGWTDAPFGSLAPALNVFVPRIPANPRFTESQHACHVSVGSGSEISCRAIHLAFSCILWLRRKKVRKYTNIRLKQFSLLRHRHGPLVRSVPATEELNRPIVNCLVEHDRHRHPLTNGREAMYAEPQCHDDDPHACGSILHEKRTRATAVKKHRGVAVSLSQYCAYLVVFHPELLPDRRAMAELVLEDARSERRIELGRLFAIDLQEQDAPYDDRAVVRNGKRIGMELMGMWKIGEEQELLVYASPSNDEEHVNAHADMLPEGVEFITVLWAFTIHTGMSRRKRDHDLI</sequence>
<dbReference type="Pfam" id="PF04578">
    <property type="entry name" value="DUF594"/>
    <property type="match status" value="1"/>
</dbReference>
<dbReference type="EMBL" id="JACEFO010000304">
    <property type="protein sequence ID" value="KAF8775556.1"/>
    <property type="molecule type" value="Genomic_DNA"/>
</dbReference>
<dbReference type="InterPro" id="IPR001087">
    <property type="entry name" value="GDSL"/>
</dbReference>
<comment type="caution">
    <text evidence="3">The sequence shown here is derived from an EMBL/GenBank/DDBJ whole genome shotgun (WGS) entry which is preliminary data.</text>
</comment>
<evidence type="ECO:0000256" key="1">
    <source>
        <dbReference type="ARBA" id="ARBA00008668"/>
    </source>
</evidence>
<dbReference type="GO" id="GO:0016788">
    <property type="term" value="F:hydrolase activity, acting on ester bonds"/>
    <property type="evidence" value="ECO:0007669"/>
    <property type="project" value="InterPro"/>
</dbReference>
<gene>
    <name evidence="3" type="ORF">HU200_004477</name>
</gene>
<protein>
    <recommendedName>
        <fullName evidence="5">GDSL esterase/lipase</fullName>
    </recommendedName>
</protein>
<dbReference type="PANTHER" id="PTHR22835:SF528">
    <property type="entry name" value="OS05G0210100 PROTEIN"/>
    <property type="match status" value="1"/>
</dbReference>
<evidence type="ECO:0000313" key="4">
    <source>
        <dbReference type="Proteomes" id="UP000636709"/>
    </source>
</evidence>
<organism evidence="3 4">
    <name type="scientific">Digitaria exilis</name>
    <dbReference type="NCBI Taxonomy" id="1010633"/>
    <lineage>
        <taxon>Eukaryota</taxon>
        <taxon>Viridiplantae</taxon>
        <taxon>Streptophyta</taxon>
        <taxon>Embryophyta</taxon>
        <taxon>Tracheophyta</taxon>
        <taxon>Spermatophyta</taxon>
        <taxon>Magnoliopsida</taxon>
        <taxon>Liliopsida</taxon>
        <taxon>Poales</taxon>
        <taxon>Poaceae</taxon>
        <taxon>PACMAD clade</taxon>
        <taxon>Panicoideae</taxon>
        <taxon>Panicodae</taxon>
        <taxon>Paniceae</taxon>
        <taxon>Anthephorinae</taxon>
        <taxon>Digitaria</taxon>
    </lineage>
</organism>
<name>A0A835FSF4_9POAL</name>
<evidence type="ECO:0008006" key="5">
    <source>
        <dbReference type="Google" id="ProtNLM"/>
    </source>
</evidence>
<evidence type="ECO:0000313" key="3">
    <source>
        <dbReference type="EMBL" id="KAF8775556.1"/>
    </source>
</evidence>
<dbReference type="Pfam" id="PF00657">
    <property type="entry name" value="Lipase_GDSL"/>
    <property type="match status" value="1"/>
</dbReference>
<evidence type="ECO:0000256" key="2">
    <source>
        <dbReference type="ARBA" id="ARBA00023180"/>
    </source>
</evidence>
<dbReference type="Gene3D" id="3.40.50.1110">
    <property type="entry name" value="SGNH hydrolase"/>
    <property type="match status" value="1"/>
</dbReference>
<accession>A0A835FSF4</accession>
<keyword evidence="2" id="KW-0325">Glycoprotein</keyword>
<comment type="similarity">
    <text evidence="1">Belongs to the 'GDSL' lipolytic enzyme family.</text>
</comment>